<dbReference type="AlphaFoldDB" id="D2QJG2"/>
<organism evidence="1 2">
    <name type="scientific">Spirosoma linguale (strain ATCC 33905 / DSM 74 / LMG 10896 / Claus 1)</name>
    <dbReference type="NCBI Taxonomy" id="504472"/>
    <lineage>
        <taxon>Bacteria</taxon>
        <taxon>Pseudomonadati</taxon>
        <taxon>Bacteroidota</taxon>
        <taxon>Cytophagia</taxon>
        <taxon>Cytophagales</taxon>
        <taxon>Cytophagaceae</taxon>
        <taxon>Spirosoma</taxon>
    </lineage>
</organism>
<evidence type="ECO:0000313" key="1">
    <source>
        <dbReference type="EMBL" id="ADB38875.1"/>
    </source>
</evidence>
<keyword evidence="2" id="KW-1185">Reference proteome</keyword>
<gene>
    <name evidence="1" type="ordered locus">Slin_2861</name>
</gene>
<dbReference type="KEGG" id="sli:Slin_2861"/>
<evidence type="ECO:0000313" key="2">
    <source>
        <dbReference type="Proteomes" id="UP000002028"/>
    </source>
</evidence>
<proteinExistence type="predicted"/>
<dbReference type="HOGENOM" id="CLU_3391419_0_0_10"/>
<dbReference type="Proteomes" id="UP000002028">
    <property type="component" value="Chromosome"/>
</dbReference>
<protein>
    <submittedName>
        <fullName evidence="1">Uncharacterized protein</fullName>
    </submittedName>
</protein>
<accession>D2QJG2</accession>
<sequence>MYDFYKKARYGNSYRAFFMLSTHQDAVESLYK</sequence>
<dbReference type="STRING" id="504472.Slin_2861"/>
<name>D2QJG2_SPILD</name>
<dbReference type="EMBL" id="CP001769">
    <property type="protein sequence ID" value="ADB38875.1"/>
    <property type="molecule type" value="Genomic_DNA"/>
</dbReference>
<reference evidence="1 2" key="1">
    <citation type="journal article" date="2010" name="Stand. Genomic Sci.">
        <title>Complete genome sequence of Spirosoma linguale type strain (1).</title>
        <authorList>
            <person name="Lail K."/>
            <person name="Sikorski J."/>
            <person name="Saunders E."/>
            <person name="Lapidus A."/>
            <person name="Glavina Del Rio T."/>
            <person name="Copeland A."/>
            <person name="Tice H."/>
            <person name="Cheng J.-F."/>
            <person name="Lucas S."/>
            <person name="Nolan M."/>
            <person name="Bruce D."/>
            <person name="Goodwin L."/>
            <person name="Pitluck S."/>
            <person name="Ivanova N."/>
            <person name="Mavromatis K."/>
            <person name="Ovchinnikova G."/>
            <person name="Pati A."/>
            <person name="Chen A."/>
            <person name="Palaniappan K."/>
            <person name="Land M."/>
            <person name="Hauser L."/>
            <person name="Chang Y.-J."/>
            <person name="Jeffries C.D."/>
            <person name="Chain P."/>
            <person name="Brettin T."/>
            <person name="Detter J.C."/>
            <person name="Schuetze A."/>
            <person name="Rohde M."/>
            <person name="Tindall B.J."/>
            <person name="Goeker M."/>
            <person name="Bristow J."/>
            <person name="Eisen J.A."/>
            <person name="Markowitz V."/>
            <person name="Hugenholtz P."/>
            <person name="Kyrpides N.C."/>
            <person name="Klenk H.-P."/>
            <person name="Chen F."/>
        </authorList>
    </citation>
    <scope>NUCLEOTIDE SEQUENCE [LARGE SCALE GENOMIC DNA]</scope>
    <source>
        <strain evidence="2">ATCC 33905 / DSM 74 / LMG 10896 / Claus 1</strain>
    </source>
</reference>